<dbReference type="PANTHER" id="PTHR31804:SF3">
    <property type="entry name" value="MEDIATOR OF RNA POLYMERASE II TRANSCRIPTION SUBUNIT 15"/>
    <property type="match status" value="1"/>
</dbReference>
<evidence type="ECO:0000259" key="1">
    <source>
        <dbReference type="Pfam" id="PF21538"/>
    </source>
</evidence>
<reference evidence="4" key="1">
    <citation type="submission" date="2013-02" db="EMBL/GenBank/DDBJ databases">
        <authorList>
            <person name="Hughes D."/>
        </authorList>
    </citation>
    <scope>NUCLEOTIDE SEQUENCE</scope>
    <source>
        <strain>Durham</strain>
        <strain evidence="4">NC isolate 2 -- Noor lab</strain>
    </source>
</reference>
<dbReference type="AlphaFoldDB" id="T1GJK5"/>
<dbReference type="Pfam" id="PF21538">
    <property type="entry name" value="Med15_M"/>
    <property type="match status" value="1"/>
</dbReference>
<dbReference type="Pfam" id="PF21539">
    <property type="entry name" value="Med15_C"/>
    <property type="match status" value="1"/>
</dbReference>
<dbReference type="Proteomes" id="UP000015102">
    <property type="component" value="Unassembled WGS sequence"/>
</dbReference>
<proteinExistence type="predicted"/>
<evidence type="ECO:0000313" key="4">
    <source>
        <dbReference type="Proteomes" id="UP000015102"/>
    </source>
</evidence>
<sequence length="250" mass="28383">MEWNDCMMAMPWLGKVRYLDSEKIAKINRLLEILLNPQQRIPLETLLKCEKALERMDILHIAPSNKHHFLETVNTVLQTPTGHHTLYRTFHPSFESLFGTDIQMSSIPKKRSMPVEESQETPHVLQGEIARLDQKFKVTLDPATQNQNKTLTLNCCLDDKCLPWVPPICVTIPENYPFISPTCTLNKQEYTATPFLSSVEKSLASRIGKLPKLHSLSHILDTWEMSVRQACSPTSSALTAEDALADILAF</sequence>
<reference evidence="3" key="2">
    <citation type="submission" date="2015-06" db="UniProtKB">
        <authorList>
            <consortium name="EnsemblMetazoa"/>
        </authorList>
    </citation>
    <scope>IDENTIFICATION</scope>
</reference>
<dbReference type="EMBL" id="CAQQ02143457">
    <property type="status" value="NOT_ANNOTATED_CDS"/>
    <property type="molecule type" value="Genomic_DNA"/>
</dbReference>
<dbReference type="InterPro" id="IPR048385">
    <property type="entry name" value="Med15_central"/>
</dbReference>
<evidence type="ECO:0000259" key="2">
    <source>
        <dbReference type="Pfam" id="PF21539"/>
    </source>
</evidence>
<feature type="domain" description="ARC105/Med15 mediator subunit central" evidence="1">
    <location>
        <begin position="20"/>
        <end position="95"/>
    </location>
</feature>
<feature type="domain" description="ARC105/Med15 mediator subunit C-terminal" evidence="2">
    <location>
        <begin position="122"/>
        <end position="229"/>
    </location>
</feature>
<name>T1GJK5_MEGSC</name>
<dbReference type="EnsemblMetazoa" id="MESCA003654-RA">
    <property type="protein sequence ID" value="MESCA003654-PA"/>
    <property type="gene ID" value="MESCA003654"/>
</dbReference>
<dbReference type="HOGENOM" id="CLU_064639_1_0_1"/>
<dbReference type="PANTHER" id="PTHR31804">
    <property type="entry name" value="MEDIATOR OF RNA POLYMERASE II TRANSCRIPTION SUBUNIT 15"/>
    <property type="match status" value="1"/>
</dbReference>
<evidence type="ECO:0000313" key="3">
    <source>
        <dbReference type="EnsemblMetazoa" id="MESCA003654-PA"/>
    </source>
</evidence>
<protein>
    <submittedName>
        <fullName evidence="3">Uncharacterized protein</fullName>
    </submittedName>
</protein>
<dbReference type="InterPro" id="IPR048386">
    <property type="entry name" value="Med15_C"/>
</dbReference>
<keyword evidence="4" id="KW-1185">Reference proteome</keyword>
<dbReference type="STRING" id="36166.T1GJK5"/>
<dbReference type="EMBL" id="CAQQ02143458">
    <property type="status" value="NOT_ANNOTATED_CDS"/>
    <property type="molecule type" value="Genomic_DNA"/>
</dbReference>
<dbReference type="OMA" id="AYRLMIL"/>
<accession>T1GJK5</accession>
<organism evidence="3 4">
    <name type="scientific">Megaselia scalaris</name>
    <name type="common">Humpbacked fly</name>
    <name type="synonym">Phora scalaris</name>
    <dbReference type="NCBI Taxonomy" id="36166"/>
    <lineage>
        <taxon>Eukaryota</taxon>
        <taxon>Metazoa</taxon>
        <taxon>Ecdysozoa</taxon>
        <taxon>Arthropoda</taxon>
        <taxon>Hexapoda</taxon>
        <taxon>Insecta</taxon>
        <taxon>Pterygota</taxon>
        <taxon>Neoptera</taxon>
        <taxon>Endopterygota</taxon>
        <taxon>Diptera</taxon>
        <taxon>Brachycera</taxon>
        <taxon>Muscomorpha</taxon>
        <taxon>Platypezoidea</taxon>
        <taxon>Phoridae</taxon>
        <taxon>Megaseliini</taxon>
        <taxon>Megaselia</taxon>
    </lineage>
</organism>